<evidence type="ECO:0000256" key="1">
    <source>
        <dbReference type="ARBA" id="ARBA00022741"/>
    </source>
</evidence>
<evidence type="ECO:0000313" key="6">
    <source>
        <dbReference type="Proteomes" id="UP000095192"/>
    </source>
</evidence>
<dbReference type="Proteomes" id="UP000095192">
    <property type="component" value="Unassembled WGS sequence"/>
</dbReference>
<evidence type="ECO:0000259" key="4">
    <source>
        <dbReference type="Pfam" id="PF14578"/>
    </source>
</evidence>
<evidence type="ECO:0000259" key="3">
    <source>
        <dbReference type="Pfam" id="PF11987"/>
    </source>
</evidence>
<dbReference type="GO" id="GO:0003743">
    <property type="term" value="F:translation initiation factor activity"/>
    <property type="evidence" value="ECO:0007669"/>
    <property type="project" value="UniProtKB-KW"/>
</dbReference>
<dbReference type="PANTHER" id="PTHR43381:SF4">
    <property type="entry name" value="EUKARYOTIC TRANSLATION INITIATION FACTOR 5B"/>
    <property type="match status" value="1"/>
</dbReference>
<dbReference type="SUPFAM" id="SSF52156">
    <property type="entry name" value="Initiation factor IF2/eIF5b, domain 3"/>
    <property type="match status" value="1"/>
</dbReference>
<evidence type="ECO:0000313" key="5">
    <source>
        <dbReference type="EMBL" id="OEH78216.1"/>
    </source>
</evidence>
<dbReference type="VEuPathDB" id="ToxoDB:LOC34621430"/>
<dbReference type="GO" id="GO:0005525">
    <property type="term" value="F:GTP binding"/>
    <property type="evidence" value="ECO:0007669"/>
    <property type="project" value="UniProtKB-KW"/>
</dbReference>
<name>A0A1D3D441_9EIME</name>
<dbReference type="InterPro" id="IPR009000">
    <property type="entry name" value="Transl_B-barrel_sf"/>
</dbReference>
<dbReference type="GO" id="GO:0005739">
    <property type="term" value="C:mitochondrion"/>
    <property type="evidence" value="ECO:0007669"/>
    <property type="project" value="TreeGrafter"/>
</dbReference>
<feature type="domain" description="Elongation factor Tu-type" evidence="4">
    <location>
        <begin position="87"/>
        <end position="172"/>
    </location>
</feature>
<dbReference type="Gene3D" id="3.40.50.10050">
    <property type="entry name" value="Translation initiation factor IF- 2, domain 3"/>
    <property type="match status" value="1"/>
</dbReference>
<accession>A0A1D3D441</accession>
<dbReference type="InterPro" id="IPR029459">
    <property type="entry name" value="EFTU-type"/>
</dbReference>
<dbReference type="Pfam" id="PF11987">
    <property type="entry name" value="IF-2"/>
    <property type="match status" value="1"/>
</dbReference>
<keyword evidence="2" id="KW-0342">GTP-binding</keyword>
<reference evidence="5 6" key="1">
    <citation type="journal article" date="2016" name="BMC Genomics">
        <title>Comparative genomics reveals Cyclospora cayetanensis possesses coccidia-like metabolism and invasion components but unique surface antigens.</title>
        <authorList>
            <person name="Liu S."/>
            <person name="Wang L."/>
            <person name="Zheng H."/>
            <person name="Xu Z."/>
            <person name="Roellig D.M."/>
            <person name="Li N."/>
            <person name="Frace M.A."/>
            <person name="Tang K."/>
            <person name="Arrowood M.J."/>
            <person name="Moss D.M."/>
            <person name="Zhang L."/>
            <person name="Feng Y."/>
            <person name="Xiao L."/>
        </authorList>
    </citation>
    <scope>NUCLEOTIDE SEQUENCE [LARGE SCALE GENOMIC DNA]</scope>
    <source>
        <strain evidence="5 6">CHN_HEN01</strain>
    </source>
</reference>
<dbReference type="InterPro" id="IPR023115">
    <property type="entry name" value="TIF_IF2_dom3"/>
</dbReference>
<dbReference type="Gene3D" id="2.40.30.10">
    <property type="entry name" value="Translation factors"/>
    <property type="match status" value="1"/>
</dbReference>
<dbReference type="FunFam" id="2.40.30.10:FF:000026">
    <property type="entry name" value="Eukaryotic translation initiation factor 5B"/>
    <property type="match status" value="1"/>
</dbReference>
<dbReference type="VEuPathDB" id="ToxoDB:cyc_05064"/>
<sequence length="212" mass="23874">MVASSRTIQKKDVRRASVMREKGRPEFSVILAFNVKVDPEAEKEAKSLGVRIFTAEIIYHLFDAFTAYIDGVRREKKKEVGQEAVFPCILTVLPQYIFNKKDPIVLGVLVDEGILKVGTPLCVPEKDLRIGTVASVEHNRKPVDSATTGMEVCIKIVGEPNVMAGRHFEAKNKLVSRLTRNSIDCLKEHFRDELSKADWRTVITIKKLLDIP</sequence>
<keyword evidence="5" id="KW-0648">Protein biosynthesis</keyword>
<dbReference type="InParanoid" id="A0A1D3D441"/>
<organism evidence="5 6">
    <name type="scientific">Cyclospora cayetanensis</name>
    <dbReference type="NCBI Taxonomy" id="88456"/>
    <lineage>
        <taxon>Eukaryota</taxon>
        <taxon>Sar</taxon>
        <taxon>Alveolata</taxon>
        <taxon>Apicomplexa</taxon>
        <taxon>Conoidasida</taxon>
        <taxon>Coccidia</taxon>
        <taxon>Eucoccidiorida</taxon>
        <taxon>Eimeriorina</taxon>
        <taxon>Eimeriidae</taxon>
        <taxon>Cyclospora</taxon>
    </lineage>
</organism>
<dbReference type="InterPro" id="IPR015760">
    <property type="entry name" value="TIF_IF2"/>
</dbReference>
<dbReference type="PANTHER" id="PTHR43381">
    <property type="entry name" value="TRANSLATION INITIATION FACTOR IF-2-RELATED"/>
    <property type="match status" value="1"/>
</dbReference>
<keyword evidence="6" id="KW-1185">Reference proteome</keyword>
<dbReference type="Pfam" id="PF14578">
    <property type="entry name" value="GTP_EFTU_D4"/>
    <property type="match status" value="1"/>
</dbReference>
<feature type="domain" description="Translation initiation factor IF- 2" evidence="3">
    <location>
        <begin position="7"/>
        <end position="65"/>
    </location>
</feature>
<protein>
    <submittedName>
        <fullName evidence="5">Translation initiation factor IF-2</fullName>
    </submittedName>
</protein>
<gene>
    <name evidence="5" type="ORF">cyc_05064</name>
</gene>
<keyword evidence="1" id="KW-0547">Nucleotide-binding</keyword>
<comment type="caution">
    <text evidence="5">The sequence shown here is derived from an EMBL/GenBank/DDBJ whole genome shotgun (WGS) entry which is preliminary data.</text>
</comment>
<dbReference type="EMBL" id="JROU02000816">
    <property type="protein sequence ID" value="OEH78216.1"/>
    <property type="molecule type" value="Genomic_DNA"/>
</dbReference>
<proteinExistence type="predicted"/>
<keyword evidence="5" id="KW-0396">Initiation factor</keyword>
<dbReference type="SUPFAM" id="SSF50447">
    <property type="entry name" value="Translation proteins"/>
    <property type="match status" value="1"/>
</dbReference>
<dbReference type="AlphaFoldDB" id="A0A1D3D441"/>
<dbReference type="InterPro" id="IPR036925">
    <property type="entry name" value="TIF_IF2_dom3_sf"/>
</dbReference>
<evidence type="ECO:0000256" key="2">
    <source>
        <dbReference type="ARBA" id="ARBA00023134"/>
    </source>
</evidence>